<keyword evidence="7 10" id="KW-0460">Magnesium</keyword>
<keyword evidence="4 10" id="KW-0479">Metal-binding</keyword>
<evidence type="ECO:0000256" key="2">
    <source>
        <dbReference type="ARBA" id="ARBA00007092"/>
    </source>
</evidence>
<dbReference type="GO" id="GO:0003906">
    <property type="term" value="F:DNA-(apurinic or apyrimidinic site) endonuclease activity"/>
    <property type="evidence" value="ECO:0007669"/>
    <property type="project" value="TreeGrafter"/>
</dbReference>
<organism evidence="13 14">
    <name type="scientific">Cyprinus carpio</name>
    <name type="common">Common carp</name>
    <dbReference type="NCBI Taxonomy" id="7962"/>
    <lineage>
        <taxon>Eukaryota</taxon>
        <taxon>Metazoa</taxon>
        <taxon>Chordata</taxon>
        <taxon>Craniata</taxon>
        <taxon>Vertebrata</taxon>
        <taxon>Euteleostomi</taxon>
        <taxon>Actinopterygii</taxon>
        <taxon>Neopterygii</taxon>
        <taxon>Teleostei</taxon>
        <taxon>Ostariophysi</taxon>
        <taxon>Cypriniformes</taxon>
        <taxon>Cyprinidae</taxon>
        <taxon>Cyprininae</taxon>
        <taxon>Cyprinus</taxon>
    </lineage>
</organism>
<evidence type="ECO:0000256" key="3">
    <source>
        <dbReference type="ARBA" id="ARBA00012115"/>
    </source>
</evidence>
<keyword evidence="10" id="KW-0464">Manganese</keyword>
<sequence>MSSGGKLCFMSWNSNGLKTKISSVRSEIEKQECHVVFLQETHSNEVLEELEDWKSSYTTQTSPNTGVAILIRKDIFDESCYTVERDNKGCYIVVKCTLKGQLFTLVSLYNPPANTRPLIKLRNVIEKNADGILLIGGDFNTTLNPYLDRNSKTKNKQHLSLNPVVEVFMTSFQLVDVWRRFHPNECEFTYKSSKNDLKAVRSRLDYLFVPEESMHYIKTCEISKEECCSDHQPVLLEIWMIKEESDKKELCITEEENKILSSVYPVTDKWLIYRPIYPSKHDLNKNPPIPLVKEKEIVNAIESLAVNQKQDDRPNGIPLSYYVNNLYNLIPDLCAFCNNILQQPVNIPESFNEAVKVSETHYRFNVDYLILATIMARRLHDHLESHSVEYTDDRKKENKAVLFTFKEQPIKVRWSVLRKFLAKEMDKVKTNPPIPDTYLIDIFYRVLKNSPRGKYKLLCWGCPLTPVLKTLCLKCIANEMIEMVKDQASKIFISRENVVVRFSLDFDKGLNNLKEKYIFVECKLVDANPSEDFR</sequence>
<evidence type="ECO:0000256" key="9">
    <source>
        <dbReference type="PIRSR" id="PIRSR604808-1"/>
    </source>
</evidence>
<evidence type="ECO:0000256" key="4">
    <source>
        <dbReference type="ARBA" id="ARBA00022723"/>
    </source>
</evidence>
<evidence type="ECO:0000256" key="11">
    <source>
        <dbReference type="PIRSR" id="PIRSR604808-3"/>
    </source>
</evidence>
<evidence type="ECO:0000256" key="5">
    <source>
        <dbReference type="ARBA" id="ARBA00022763"/>
    </source>
</evidence>
<proteinExistence type="inferred from homology"/>
<feature type="site" description="Interaction with DNA substrate" evidence="11">
    <location>
        <position position="231"/>
    </location>
</feature>
<evidence type="ECO:0000256" key="10">
    <source>
        <dbReference type="PIRSR" id="PIRSR604808-2"/>
    </source>
</evidence>
<comment type="catalytic activity">
    <reaction evidence="1">
        <text>Exonucleolytic cleavage in the 3'- to 5'-direction to yield nucleoside 5'-phosphates.</text>
        <dbReference type="EC" id="3.1.11.2"/>
    </reaction>
</comment>
<accession>A0A8C1X1M7</accession>
<comment type="similarity">
    <text evidence="2">Belongs to the DNA repair enzymes AP/ExoA family.</text>
</comment>
<feature type="binding site" evidence="10">
    <location>
        <position position="138"/>
    </location>
    <ligand>
        <name>Mg(2+)</name>
        <dbReference type="ChEBI" id="CHEBI:18420"/>
        <label>1</label>
    </ligand>
</feature>
<feature type="binding site" evidence="10">
    <location>
        <position position="13"/>
    </location>
    <ligand>
        <name>Mg(2+)</name>
        <dbReference type="ChEBI" id="CHEBI:18420"/>
        <label>1</label>
    </ligand>
</feature>
<dbReference type="Gene3D" id="3.60.10.10">
    <property type="entry name" value="Endonuclease/exonuclease/phosphatase"/>
    <property type="match status" value="1"/>
</dbReference>
<dbReference type="PANTHER" id="PTHR22748">
    <property type="entry name" value="AP ENDONUCLEASE"/>
    <property type="match status" value="1"/>
</dbReference>
<feature type="active site" evidence="9">
    <location>
        <position position="109"/>
    </location>
</feature>
<dbReference type="InterPro" id="IPR005135">
    <property type="entry name" value="Endo/exonuclease/phosphatase"/>
</dbReference>
<evidence type="ECO:0000313" key="13">
    <source>
        <dbReference type="Ensembl" id="ENSCCRP00015073392.1"/>
    </source>
</evidence>
<dbReference type="GO" id="GO:0005634">
    <property type="term" value="C:nucleus"/>
    <property type="evidence" value="ECO:0007669"/>
    <property type="project" value="TreeGrafter"/>
</dbReference>
<evidence type="ECO:0000256" key="1">
    <source>
        <dbReference type="ARBA" id="ARBA00000493"/>
    </source>
</evidence>
<dbReference type="Proteomes" id="UP000694700">
    <property type="component" value="Unplaced"/>
</dbReference>
<feature type="active site" description="Proton donor/acceptor" evidence="9">
    <location>
        <position position="138"/>
    </location>
</feature>
<feature type="active site" description="Proton acceptor" evidence="9">
    <location>
        <position position="231"/>
    </location>
</feature>
<keyword evidence="6" id="KW-0378">Hydrolase</keyword>
<dbReference type="Ensembl" id="ENSCCRT00015075775.1">
    <property type="protein sequence ID" value="ENSCCRP00015073392.1"/>
    <property type="gene ID" value="ENSCCRG00015029727.1"/>
</dbReference>
<reference evidence="13" key="1">
    <citation type="submission" date="2025-08" db="UniProtKB">
        <authorList>
            <consortium name="Ensembl"/>
        </authorList>
    </citation>
    <scope>IDENTIFICATION</scope>
</reference>
<evidence type="ECO:0000256" key="8">
    <source>
        <dbReference type="ARBA" id="ARBA00023204"/>
    </source>
</evidence>
<dbReference type="InterPro" id="IPR036691">
    <property type="entry name" value="Endo/exonu/phosph_ase_sf"/>
</dbReference>
<comment type="cofactor">
    <cofactor evidence="10">
        <name>Mg(2+)</name>
        <dbReference type="ChEBI" id="CHEBI:18420"/>
    </cofactor>
    <cofactor evidence="10">
        <name>Mn(2+)</name>
        <dbReference type="ChEBI" id="CHEBI:29035"/>
    </cofactor>
    <text evidence="10">Probably binds two magnesium or manganese ions per subunit.</text>
</comment>
<evidence type="ECO:0000259" key="12">
    <source>
        <dbReference type="Pfam" id="PF03372"/>
    </source>
</evidence>
<dbReference type="GO" id="GO:0008311">
    <property type="term" value="F:double-stranded DNA 3'-5' DNA exonuclease activity"/>
    <property type="evidence" value="ECO:0007669"/>
    <property type="project" value="UniProtKB-EC"/>
</dbReference>
<dbReference type="InterPro" id="IPR004808">
    <property type="entry name" value="AP_endonuc_1"/>
</dbReference>
<feature type="binding site" evidence="10">
    <location>
        <position position="40"/>
    </location>
    <ligand>
        <name>Mg(2+)</name>
        <dbReference type="ChEBI" id="CHEBI:18420"/>
        <label>1</label>
    </ligand>
</feature>
<protein>
    <recommendedName>
        <fullName evidence="3">exodeoxyribonuclease III</fullName>
        <ecNumber evidence="3">3.1.11.2</ecNumber>
    </recommendedName>
</protein>
<keyword evidence="8" id="KW-0234">DNA repair</keyword>
<dbReference type="EC" id="3.1.11.2" evidence="3"/>
<feature type="site" description="Transition state stabilizer" evidence="11">
    <location>
        <position position="140"/>
    </location>
</feature>
<dbReference type="GO" id="GO:0008081">
    <property type="term" value="F:phosphoric diester hydrolase activity"/>
    <property type="evidence" value="ECO:0007669"/>
    <property type="project" value="TreeGrafter"/>
</dbReference>
<evidence type="ECO:0000313" key="14">
    <source>
        <dbReference type="Proteomes" id="UP000694700"/>
    </source>
</evidence>
<dbReference type="CDD" id="cd09076">
    <property type="entry name" value="L1-EN"/>
    <property type="match status" value="1"/>
</dbReference>
<evidence type="ECO:0000256" key="6">
    <source>
        <dbReference type="ARBA" id="ARBA00022801"/>
    </source>
</evidence>
<feature type="domain" description="Endonuclease/exonuclease/phosphatase" evidence="12">
    <location>
        <begin position="10"/>
        <end position="231"/>
    </location>
</feature>
<name>A0A8C1X1M7_CYPCA</name>
<dbReference type="AlphaFoldDB" id="A0A8C1X1M7"/>
<dbReference type="SUPFAM" id="SSF56219">
    <property type="entry name" value="DNase I-like"/>
    <property type="match status" value="1"/>
</dbReference>
<dbReference type="GO" id="GO:0046872">
    <property type="term" value="F:metal ion binding"/>
    <property type="evidence" value="ECO:0007669"/>
    <property type="project" value="UniProtKB-KW"/>
</dbReference>
<dbReference type="PANTHER" id="PTHR22748:SF26">
    <property type="entry name" value="ENDONUCLEASE_EXONUCLEASE_PHOSPHATASE DOMAIN-CONTAINING PROTEIN"/>
    <property type="match status" value="1"/>
</dbReference>
<evidence type="ECO:0000256" key="7">
    <source>
        <dbReference type="ARBA" id="ARBA00022842"/>
    </source>
</evidence>
<feature type="site" description="Important for catalytic activity" evidence="11">
    <location>
        <position position="205"/>
    </location>
</feature>
<feature type="binding site" evidence="10">
    <location>
        <position position="231"/>
    </location>
    <ligand>
        <name>Mg(2+)</name>
        <dbReference type="ChEBI" id="CHEBI:18420"/>
        <label>1</label>
    </ligand>
</feature>
<feature type="binding site" evidence="10">
    <location>
        <position position="230"/>
    </location>
    <ligand>
        <name>Mg(2+)</name>
        <dbReference type="ChEBI" id="CHEBI:18420"/>
        <label>1</label>
    </ligand>
</feature>
<dbReference type="GO" id="GO:0006284">
    <property type="term" value="P:base-excision repair"/>
    <property type="evidence" value="ECO:0007669"/>
    <property type="project" value="TreeGrafter"/>
</dbReference>
<feature type="binding site" evidence="10">
    <location>
        <position position="140"/>
    </location>
    <ligand>
        <name>Mg(2+)</name>
        <dbReference type="ChEBI" id="CHEBI:18420"/>
        <label>1</label>
    </ligand>
</feature>
<keyword evidence="5" id="KW-0227">DNA damage</keyword>
<dbReference type="Pfam" id="PF03372">
    <property type="entry name" value="Exo_endo_phos"/>
    <property type="match status" value="1"/>
</dbReference>